<dbReference type="Proteomes" id="UP001497525">
    <property type="component" value="Unassembled WGS sequence"/>
</dbReference>
<dbReference type="InterPro" id="IPR001965">
    <property type="entry name" value="Znf_PHD"/>
</dbReference>
<keyword evidence="5" id="KW-0479">Metal-binding</keyword>
<reference evidence="16" key="1">
    <citation type="submission" date="2024-06" db="EMBL/GenBank/DDBJ databases">
        <authorList>
            <person name="Liu X."/>
            <person name="Lenzi L."/>
            <person name="Haldenby T S."/>
            <person name="Uol C."/>
        </authorList>
    </citation>
    <scope>NUCLEOTIDE SEQUENCE</scope>
</reference>
<feature type="domain" description="PHD-type" evidence="13">
    <location>
        <begin position="795"/>
        <end position="849"/>
    </location>
</feature>
<evidence type="ECO:0000256" key="1">
    <source>
        <dbReference type="ARBA" id="ARBA00004123"/>
    </source>
</evidence>
<evidence type="ECO:0000256" key="6">
    <source>
        <dbReference type="ARBA" id="ARBA00022771"/>
    </source>
</evidence>
<name>A0AAV2TF52_CALDB</name>
<keyword evidence="10" id="KW-0539">Nucleus</keyword>
<feature type="compositionally biased region" description="Basic residues" evidence="12">
    <location>
        <begin position="594"/>
        <end position="607"/>
    </location>
</feature>
<feature type="compositionally biased region" description="Low complexity" evidence="12">
    <location>
        <begin position="255"/>
        <end position="266"/>
    </location>
</feature>
<feature type="compositionally biased region" description="Polar residues" evidence="12">
    <location>
        <begin position="1018"/>
        <end position="1041"/>
    </location>
</feature>
<dbReference type="PANTHER" id="PTHR12247:SF139">
    <property type="entry name" value="ATHERIN-RELATED"/>
    <property type="match status" value="1"/>
</dbReference>
<dbReference type="GO" id="GO:0045892">
    <property type="term" value="P:negative regulation of DNA-templated transcription"/>
    <property type="evidence" value="ECO:0007669"/>
    <property type="project" value="TreeGrafter"/>
</dbReference>
<feature type="region of interest" description="Disordered" evidence="12">
    <location>
        <begin position="255"/>
        <end position="281"/>
    </location>
</feature>
<dbReference type="Gene3D" id="1.10.150.50">
    <property type="entry name" value="Transcription Factor, Ets-1"/>
    <property type="match status" value="1"/>
</dbReference>
<dbReference type="InterPro" id="IPR013083">
    <property type="entry name" value="Znf_RING/FYVE/PHD"/>
</dbReference>
<evidence type="ECO:0000259" key="15">
    <source>
        <dbReference type="PROSITE" id="PS52014"/>
    </source>
</evidence>
<dbReference type="SUPFAM" id="SSF57903">
    <property type="entry name" value="FYVE/PHD zinc finger"/>
    <property type="match status" value="1"/>
</dbReference>
<evidence type="ECO:0000256" key="3">
    <source>
        <dbReference type="ARBA" id="ARBA00022499"/>
    </source>
</evidence>
<dbReference type="GO" id="GO:0006325">
    <property type="term" value="P:chromatin organization"/>
    <property type="evidence" value="ECO:0007669"/>
    <property type="project" value="UniProtKB-KW"/>
</dbReference>
<feature type="domain" description="PHD-type" evidence="13">
    <location>
        <begin position="846"/>
        <end position="898"/>
    </location>
</feature>
<evidence type="ECO:0000313" key="16">
    <source>
        <dbReference type="EMBL" id="CAL5135516.1"/>
    </source>
</evidence>
<feature type="region of interest" description="Disordered" evidence="12">
    <location>
        <begin position="580"/>
        <end position="640"/>
    </location>
</feature>
<keyword evidence="3" id="KW-1017">Isopeptide bond</keyword>
<dbReference type="SMART" id="SM00454">
    <property type="entry name" value="SAM"/>
    <property type="match status" value="1"/>
</dbReference>
<evidence type="ECO:0000313" key="17">
    <source>
        <dbReference type="Proteomes" id="UP001497525"/>
    </source>
</evidence>
<feature type="compositionally biased region" description="Basic and acidic residues" evidence="12">
    <location>
        <begin position="998"/>
        <end position="1007"/>
    </location>
</feature>
<comment type="caution">
    <text evidence="16">The sequence shown here is derived from an EMBL/GenBank/DDBJ whole genome shotgun (WGS) entry which is preliminary data.</text>
</comment>
<evidence type="ECO:0000256" key="10">
    <source>
        <dbReference type="ARBA" id="ARBA00023242"/>
    </source>
</evidence>
<evidence type="ECO:0000259" key="13">
    <source>
        <dbReference type="PROSITE" id="PS50016"/>
    </source>
</evidence>
<dbReference type="PROSITE" id="PS50105">
    <property type="entry name" value="SAM_DOMAIN"/>
    <property type="match status" value="1"/>
</dbReference>
<feature type="compositionally biased region" description="Polar residues" evidence="12">
    <location>
        <begin position="580"/>
        <end position="589"/>
    </location>
</feature>
<dbReference type="InterPro" id="IPR013761">
    <property type="entry name" value="SAM/pointed_sf"/>
</dbReference>
<evidence type="ECO:0000256" key="12">
    <source>
        <dbReference type="SAM" id="MobiDB-lite"/>
    </source>
</evidence>
<sequence>MPFCSSDFTSFTLPTMLAATPPGAQATFVAINGMLSTTPPGPQLTTNPGSMLAMQSGIGSSTFIPNQNLTAGPYFFPSGFPSGSPNLTCTVPFSSPQFQPSILPFFTPGGNNMLATNPPNPITLSSPFSGPLSHLIHQPPGNPINPFPSSISGASLINPLGIPTSTLQDASQIPMNTLSSTLVSNQIPSNSVVLPTLSITVANGSSTDSLPLSLTLPSSNAVFSSDSLVGLTSPSITSVCTATSIYTATAFPSVPSSSAPTTVTSSISLPGTSSNPTTEVTSEHICVTPTLRSSFKIDKSQSIAPTTTSTDGACSTGLHALESVDFHRDAILDAIDKLRERKARPDFERISCLLKRYQNINPDQTQLCLGRLAAAGAVVCVDYKGNLSYRNPSKWRKTATSSSVTNPANITQRLVEAIRYLISGPMDRSSLCVQPGPNGGYSLFQIERALQTLRAKSETSQKAVPELIGATLRVCLDREATHGKLAKTIDGRYLLDESGERKKLANISTTLPTMLLNKKPLPPNSLSTAFLAPSGTSKYAKVPTTIAPAGEYITTNRPLAVKQVPVNAVSIAPVGARSLHSSPVGNSLSMRPAISRRGRPPGSKSRKLNCTNEVPEKKMKLEAPPGNVSPSNTGVDIVGRPTSTVPPLSNGVMKSNNLGFKAAPSNPFVSTSPNGFCSSATMSLPPSFITSNSVCSAIFPGPLIPTSFATATMGDISLSQGLTGPFLTLPAPSACAVSCASGMLPPTSSSVLPTDLTTFSKAYSPVKSSESLHSMDYLVQTMDSGASEKSFECEASVCCRCGGPATKEEAFLICKDCCLCAHPTCLDYWPELTDRARQAPWQCADCKTCAVCQNKQPTVDLLICDACDKGFHPGCHSPKLQEPVDRSLPWVCSDCQKEGYSVAIGTLPNGSFVSPVHALDNTSVTEKSADQKPGSEGEEDSSMDRHTASSAIETHQSEDNHTSSAVKSEADTPTVHMTANLYSPSVVNRETVSVEQSKHEFISELRGSKGPTHRSTSDSEASSTTRSDTEPAVSNQASEPSEISVKDSPITQGRDDCESKPRSDMLPSASCPASPLPSKVIATVGPDHPEQNSLCNECPEKGDMETTSSSDFFDNLENTPNHEHIIRPTDVRLWTVDQVREWLLEEGFPREAEAFLQQEIDGACLLLMKRMDVLTELGIKLGPAVKIYERIKRLQSRCSSPTVLSN</sequence>
<dbReference type="GO" id="GO:0005634">
    <property type="term" value="C:nucleus"/>
    <property type="evidence" value="ECO:0007669"/>
    <property type="project" value="UniProtKB-SubCell"/>
</dbReference>
<evidence type="ECO:0000256" key="8">
    <source>
        <dbReference type="ARBA" id="ARBA00022843"/>
    </source>
</evidence>
<dbReference type="PROSITE" id="PS50016">
    <property type="entry name" value="ZF_PHD_2"/>
    <property type="match status" value="2"/>
</dbReference>
<keyword evidence="8" id="KW-0832">Ubl conjugation</keyword>
<evidence type="ECO:0000259" key="14">
    <source>
        <dbReference type="PROSITE" id="PS50105"/>
    </source>
</evidence>
<keyword evidence="6 11" id="KW-0863">Zinc-finger</keyword>
<dbReference type="SUPFAM" id="SSF47769">
    <property type="entry name" value="SAM/Pointed domain"/>
    <property type="match status" value="1"/>
</dbReference>
<evidence type="ECO:0000256" key="7">
    <source>
        <dbReference type="ARBA" id="ARBA00022833"/>
    </source>
</evidence>
<dbReference type="Pfam" id="PF00628">
    <property type="entry name" value="PHD"/>
    <property type="match status" value="1"/>
</dbReference>
<accession>A0AAV2TF52</accession>
<dbReference type="CDD" id="cd09583">
    <property type="entry name" value="SAM_Atherin-like"/>
    <property type="match status" value="1"/>
</dbReference>
<feature type="region of interest" description="Disordered" evidence="12">
    <location>
        <begin position="998"/>
        <end position="1080"/>
    </location>
</feature>
<keyword evidence="4" id="KW-0597">Phosphoprotein</keyword>
<evidence type="ECO:0000256" key="5">
    <source>
        <dbReference type="ARBA" id="ARBA00022723"/>
    </source>
</evidence>
<feature type="compositionally biased region" description="Low complexity" evidence="12">
    <location>
        <begin position="1066"/>
        <end position="1078"/>
    </location>
</feature>
<evidence type="ECO:0000256" key="9">
    <source>
        <dbReference type="ARBA" id="ARBA00022853"/>
    </source>
</evidence>
<proteinExistence type="predicted"/>
<feature type="compositionally biased region" description="Polar residues" evidence="12">
    <location>
        <begin position="267"/>
        <end position="280"/>
    </location>
</feature>
<dbReference type="GO" id="GO:0008270">
    <property type="term" value="F:zinc ion binding"/>
    <property type="evidence" value="ECO:0007669"/>
    <property type="project" value="UniProtKB-KW"/>
</dbReference>
<dbReference type="InterPro" id="IPR050548">
    <property type="entry name" value="PcG_chromatin_remod_factors"/>
</dbReference>
<organism evidence="16 17">
    <name type="scientific">Calicophoron daubneyi</name>
    <name type="common">Rumen fluke</name>
    <name type="synonym">Paramphistomum daubneyi</name>
    <dbReference type="NCBI Taxonomy" id="300641"/>
    <lineage>
        <taxon>Eukaryota</taxon>
        <taxon>Metazoa</taxon>
        <taxon>Spiralia</taxon>
        <taxon>Lophotrochozoa</taxon>
        <taxon>Platyhelminthes</taxon>
        <taxon>Trematoda</taxon>
        <taxon>Digenea</taxon>
        <taxon>Plagiorchiida</taxon>
        <taxon>Pronocephalata</taxon>
        <taxon>Paramphistomoidea</taxon>
        <taxon>Paramphistomidae</taxon>
        <taxon>Calicophoron</taxon>
    </lineage>
</organism>
<dbReference type="InterPro" id="IPR019787">
    <property type="entry name" value="Znf_PHD-finger"/>
</dbReference>
<dbReference type="PANTHER" id="PTHR12247">
    <property type="entry name" value="POLYCOMB GROUP PROTEIN"/>
    <property type="match status" value="1"/>
</dbReference>
<dbReference type="SMART" id="SM00249">
    <property type="entry name" value="PHD"/>
    <property type="match status" value="2"/>
</dbReference>
<dbReference type="Pfam" id="PF21524">
    <property type="entry name" value="SAMD1_WH"/>
    <property type="match status" value="1"/>
</dbReference>
<feature type="region of interest" description="Disordered" evidence="12">
    <location>
        <begin position="923"/>
        <end position="973"/>
    </location>
</feature>
<dbReference type="AlphaFoldDB" id="A0AAV2TF52"/>
<protein>
    <recommendedName>
        <fullName evidence="18">Histone acetyltransferase</fullName>
    </recommendedName>
</protein>
<keyword evidence="9" id="KW-0156">Chromatin regulator</keyword>
<keyword evidence="2" id="KW-0678">Repressor</keyword>
<evidence type="ECO:0000256" key="4">
    <source>
        <dbReference type="ARBA" id="ARBA00022553"/>
    </source>
</evidence>
<feature type="compositionally biased region" description="Basic and acidic residues" evidence="12">
    <location>
        <begin position="1053"/>
        <end position="1063"/>
    </location>
</feature>
<dbReference type="InterPro" id="IPR011011">
    <property type="entry name" value="Znf_FYVE_PHD"/>
</dbReference>
<comment type="subcellular location">
    <subcellularLocation>
        <location evidence="1">Nucleus</location>
    </subcellularLocation>
</comment>
<dbReference type="GO" id="GO:0042393">
    <property type="term" value="F:histone binding"/>
    <property type="evidence" value="ECO:0007669"/>
    <property type="project" value="TreeGrafter"/>
</dbReference>
<feature type="domain" description="SAMD1-like winged helix (WH)" evidence="15">
    <location>
        <begin position="319"/>
        <end position="395"/>
    </location>
</feature>
<gene>
    <name evidence="16" type="ORF">CDAUBV1_LOCUS9654</name>
</gene>
<dbReference type="InterPro" id="IPR048589">
    <property type="entry name" value="SAMD1-like_WH"/>
</dbReference>
<evidence type="ECO:0008006" key="18">
    <source>
        <dbReference type="Google" id="ProtNLM"/>
    </source>
</evidence>
<evidence type="ECO:0000256" key="11">
    <source>
        <dbReference type="PROSITE-ProRule" id="PRU00146"/>
    </source>
</evidence>
<keyword evidence="7" id="KW-0862">Zinc</keyword>
<dbReference type="GO" id="GO:0003677">
    <property type="term" value="F:DNA binding"/>
    <property type="evidence" value="ECO:0007669"/>
    <property type="project" value="InterPro"/>
</dbReference>
<dbReference type="GO" id="GO:0003682">
    <property type="term" value="F:chromatin binding"/>
    <property type="evidence" value="ECO:0007669"/>
    <property type="project" value="TreeGrafter"/>
</dbReference>
<dbReference type="Gene3D" id="3.30.40.10">
    <property type="entry name" value="Zinc/RING finger domain, C3HC4 (zinc finger)"/>
    <property type="match status" value="1"/>
</dbReference>
<dbReference type="Pfam" id="PF00536">
    <property type="entry name" value="SAM_1"/>
    <property type="match status" value="1"/>
</dbReference>
<evidence type="ECO:0000256" key="2">
    <source>
        <dbReference type="ARBA" id="ARBA00022491"/>
    </source>
</evidence>
<feature type="domain" description="SAM" evidence="14">
    <location>
        <begin position="1134"/>
        <end position="1179"/>
    </location>
</feature>
<dbReference type="InterPro" id="IPR001660">
    <property type="entry name" value="SAM"/>
</dbReference>
<dbReference type="PROSITE" id="PS52014">
    <property type="entry name" value="SAMD1_WH"/>
    <property type="match status" value="1"/>
</dbReference>
<dbReference type="EMBL" id="CAXLJL010000267">
    <property type="protein sequence ID" value="CAL5135516.1"/>
    <property type="molecule type" value="Genomic_DNA"/>
</dbReference>